<dbReference type="EMBL" id="QJNU01000508">
    <property type="protein sequence ID" value="RYO96646.1"/>
    <property type="molecule type" value="Genomic_DNA"/>
</dbReference>
<dbReference type="AlphaFoldDB" id="A0A4Q4T0Q1"/>
<sequence>MGRSDNPGILAKQLVSRHLEQRQLLFSLRDQRDDETAAAYSRRLDDIEIAFDARLNPWREERKRLGNMLSAAKMKLQDAQKEISRVEKSLEVVTRCEANLKHEFEAGQENVLKEYERSRDATLVERQKIDLRSSSSLIQDLKHVLEEEPEQHPSKRQCPESRAEVLDKSVTEDAKDILDDFLRSLSPNENEKRRYTPSG</sequence>
<comment type="caution">
    <text evidence="3">The sequence shown here is derived from an EMBL/GenBank/DDBJ whole genome shotgun (WGS) entry which is preliminary data.</text>
</comment>
<evidence type="ECO:0000313" key="3">
    <source>
        <dbReference type="EMBL" id="RYO96646.1"/>
    </source>
</evidence>
<protein>
    <submittedName>
        <fullName evidence="3">Uncharacterized protein</fullName>
    </submittedName>
</protein>
<evidence type="ECO:0000256" key="1">
    <source>
        <dbReference type="SAM" id="Coils"/>
    </source>
</evidence>
<accession>A0A4Q4T0Q1</accession>
<dbReference type="Proteomes" id="UP000293360">
    <property type="component" value="Unassembled WGS sequence"/>
</dbReference>
<feature type="region of interest" description="Disordered" evidence="2">
    <location>
        <begin position="146"/>
        <end position="169"/>
    </location>
</feature>
<name>A0A4Q4T0Q1_9PEZI</name>
<reference evidence="3 4" key="1">
    <citation type="submission" date="2018-06" db="EMBL/GenBank/DDBJ databases">
        <title>Complete Genomes of Monosporascus.</title>
        <authorList>
            <person name="Robinson A.J."/>
            <person name="Natvig D.O."/>
        </authorList>
    </citation>
    <scope>NUCLEOTIDE SEQUENCE [LARGE SCALE GENOMIC DNA]</scope>
    <source>
        <strain evidence="3 4">CBS 110550</strain>
    </source>
</reference>
<keyword evidence="1" id="KW-0175">Coiled coil</keyword>
<evidence type="ECO:0000313" key="4">
    <source>
        <dbReference type="Proteomes" id="UP000293360"/>
    </source>
</evidence>
<proteinExistence type="predicted"/>
<gene>
    <name evidence="3" type="ORF">DL764_007427</name>
</gene>
<evidence type="ECO:0000256" key="2">
    <source>
        <dbReference type="SAM" id="MobiDB-lite"/>
    </source>
</evidence>
<organism evidence="3 4">
    <name type="scientific">Monosporascus ibericus</name>
    <dbReference type="NCBI Taxonomy" id="155417"/>
    <lineage>
        <taxon>Eukaryota</taxon>
        <taxon>Fungi</taxon>
        <taxon>Dikarya</taxon>
        <taxon>Ascomycota</taxon>
        <taxon>Pezizomycotina</taxon>
        <taxon>Sordariomycetes</taxon>
        <taxon>Xylariomycetidae</taxon>
        <taxon>Xylariales</taxon>
        <taxon>Xylariales incertae sedis</taxon>
        <taxon>Monosporascus</taxon>
    </lineage>
</organism>
<keyword evidence="4" id="KW-1185">Reference proteome</keyword>
<feature type="coiled-coil region" evidence="1">
    <location>
        <begin position="62"/>
        <end position="89"/>
    </location>
</feature>